<dbReference type="AlphaFoldDB" id="W2RIY9"/>
<proteinExistence type="predicted"/>
<evidence type="ECO:0000313" key="2">
    <source>
        <dbReference type="EMBL" id="ETN36447.1"/>
    </source>
</evidence>
<dbReference type="STRING" id="1220924.W2RIY9"/>
<dbReference type="RefSeq" id="XP_008721265.1">
    <property type="nucleotide sequence ID" value="XM_008723043.1"/>
</dbReference>
<dbReference type="PANTHER" id="PTHR38791">
    <property type="entry name" value="ZN(II)2CYS6 TRANSCRIPTION FACTOR (EUROFUNG)-RELATED-RELATED"/>
    <property type="match status" value="1"/>
</dbReference>
<sequence>MTARHQIELDLRIPTASAADVAVQHGPPVQQQGLPPLPTPTSSTISASPVSAGHIKDNTARVELKEIKAEDDHNKVVLLHSTPRQQVESPPRYDIQHQSLCFFVNLFCLQGSKLYSFPILDFVPSLLQESSPGSPLSLAATAVSRMTLADQYSGKDIRLETGRDYGDALAYAARSIRDPTKAVEDETIMTVWLLGTYEAIHAILAHRRGDGARSLEAEWKSHVSHIRGAMNLLKIRGTSQLKTARGEKIYSIFKAAIQMRLFVLNSVTSSDFADMELELYQDVDEFVPSKTANTATSFFHNVARLIGQIKMFLLSEKPPERKELVSNYIRRAIRYAEQLDEDMKDWSKQEDYWDMMPAQGAAKGTVWAQYPLLAQSFFFSPWVYLYWLRFLIARVKLYETLIEVVKYDPSNSTGAGKAEWLATEYQIASYRTRIQVSTSELIGLTAYAIGDVSSRGTFSATATGKYPGRAFQEINVVAALQLVIPLKACLRSEHTTDDQKEAIDLAISQISEGFKRQPLNLS</sequence>
<dbReference type="Proteomes" id="UP000030752">
    <property type="component" value="Unassembled WGS sequence"/>
</dbReference>
<dbReference type="InParanoid" id="W2RIY9"/>
<evidence type="ECO:0000256" key="1">
    <source>
        <dbReference type="SAM" id="MobiDB-lite"/>
    </source>
</evidence>
<protein>
    <recommendedName>
        <fullName evidence="4">Transcription factor domain-containing protein</fullName>
    </recommendedName>
</protein>
<name>W2RIY9_CYPE1</name>
<keyword evidence="3" id="KW-1185">Reference proteome</keyword>
<dbReference type="OrthoDB" id="4491390at2759"/>
<feature type="region of interest" description="Disordered" evidence="1">
    <location>
        <begin position="26"/>
        <end position="52"/>
    </location>
</feature>
<dbReference type="GeneID" id="19976064"/>
<evidence type="ECO:0000313" key="3">
    <source>
        <dbReference type="Proteomes" id="UP000030752"/>
    </source>
</evidence>
<dbReference type="HOGENOM" id="CLU_037135_0_0_1"/>
<gene>
    <name evidence="2" type="ORF">HMPREF1541_08725</name>
</gene>
<evidence type="ECO:0008006" key="4">
    <source>
        <dbReference type="Google" id="ProtNLM"/>
    </source>
</evidence>
<reference evidence="2 3" key="1">
    <citation type="submission" date="2013-03" db="EMBL/GenBank/DDBJ databases">
        <title>The Genome Sequence of Phialophora europaea CBS 101466.</title>
        <authorList>
            <consortium name="The Broad Institute Genomics Platform"/>
            <person name="Cuomo C."/>
            <person name="de Hoog S."/>
            <person name="Gorbushina A."/>
            <person name="Walker B."/>
            <person name="Young S.K."/>
            <person name="Zeng Q."/>
            <person name="Gargeya S."/>
            <person name="Fitzgerald M."/>
            <person name="Haas B."/>
            <person name="Abouelleil A."/>
            <person name="Allen A.W."/>
            <person name="Alvarado L."/>
            <person name="Arachchi H.M."/>
            <person name="Berlin A.M."/>
            <person name="Chapman S.B."/>
            <person name="Gainer-Dewar J."/>
            <person name="Goldberg J."/>
            <person name="Griggs A."/>
            <person name="Gujja S."/>
            <person name="Hansen M."/>
            <person name="Howarth C."/>
            <person name="Imamovic A."/>
            <person name="Ireland A."/>
            <person name="Larimer J."/>
            <person name="McCowan C."/>
            <person name="Murphy C."/>
            <person name="Pearson M."/>
            <person name="Poon T.W."/>
            <person name="Priest M."/>
            <person name="Roberts A."/>
            <person name="Saif S."/>
            <person name="Shea T."/>
            <person name="Sisk P."/>
            <person name="Sykes S."/>
            <person name="Wortman J."/>
            <person name="Nusbaum C."/>
            <person name="Birren B."/>
        </authorList>
    </citation>
    <scope>NUCLEOTIDE SEQUENCE [LARGE SCALE GENOMIC DNA]</scope>
    <source>
        <strain evidence="2 3">CBS 101466</strain>
    </source>
</reference>
<dbReference type="eggNOG" id="ENOG502T49K">
    <property type="taxonomic scope" value="Eukaryota"/>
</dbReference>
<organism evidence="2 3">
    <name type="scientific">Cyphellophora europaea (strain CBS 101466)</name>
    <name type="common">Phialophora europaea</name>
    <dbReference type="NCBI Taxonomy" id="1220924"/>
    <lineage>
        <taxon>Eukaryota</taxon>
        <taxon>Fungi</taxon>
        <taxon>Dikarya</taxon>
        <taxon>Ascomycota</taxon>
        <taxon>Pezizomycotina</taxon>
        <taxon>Eurotiomycetes</taxon>
        <taxon>Chaetothyriomycetidae</taxon>
        <taxon>Chaetothyriales</taxon>
        <taxon>Cyphellophoraceae</taxon>
        <taxon>Cyphellophora</taxon>
    </lineage>
</organism>
<accession>W2RIY9</accession>
<dbReference type="VEuPathDB" id="FungiDB:HMPREF1541_08725"/>
<dbReference type="EMBL" id="KB822725">
    <property type="protein sequence ID" value="ETN36447.1"/>
    <property type="molecule type" value="Genomic_DNA"/>
</dbReference>
<dbReference type="InterPro" id="IPR053175">
    <property type="entry name" value="DHMBA_Reg_Transcription_Factor"/>
</dbReference>